<proteinExistence type="predicted"/>
<gene>
    <name evidence="2" type="ORF">OBA43_10985</name>
</gene>
<dbReference type="Proteomes" id="UP001223501">
    <property type="component" value="Chromosome"/>
</dbReference>
<evidence type="ECO:0000313" key="3">
    <source>
        <dbReference type="Proteomes" id="UP001223501"/>
    </source>
</evidence>
<feature type="region of interest" description="Disordered" evidence="1">
    <location>
        <begin position="1"/>
        <end position="34"/>
    </location>
</feature>
<evidence type="ECO:0000256" key="1">
    <source>
        <dbReference type="SAM" id="MobiDB-lite"/>
    </source>
</evidence>
<dbReference type="EMBL" id="CP106831">
    <property type="protein sequence ID" value="WIH96774.1"/>
    <property type="molecule type" value="Genomic_DNA"/>
</dbReference>
<name>A0ABY8V926_9FLAO</name>
<reference evidence="2 3" key="1">
    <citation type="submission" date="2022-09" db="EMBL/GenBank/DDBJ databases">
        <title>Whole genome sequencing analysis of tet(X)-positive Empedobacter falsenii YWS9-3.</title>
        <authorList>
            <person name="Chen C."/>
            <person name="Lv Y.-L."/>
        </authorList>
    </citation>
    <scope>NUCLEOTIDE SEQUENCE [LARGE SCALE GENOMIC DNA]</scope>
    <source>
        <strain evidence="2 3">YWS9-3_T</strain>
    </source>
</reference>
<sequence length="208" mass="24152">MSKEQQTTKIAVPSVQRNNMVQQNGESQSQVHSNVKNTVISEEVKAYTRASKPIKTSGNSSFSLKMALPGAKVQEHQEEILRDDLPREKFTLEQVKEGWKRFLDRLKIEHNIPSYNALMTTEIGLEGDEVIFEFSSHSSEQEFEEYRDRIRNSLRAFLKNHYFTIQIKFSEKEAANHILSNKEKFKLLSDKNPVLLKLKEEFGLDLYD</sequence>
<evidence type="ECO:0008006" key="4">
    <source>
        <dbReference type="Google" id="ProtNLM"/>
    </source>
</evidence>
<organism evidence="2 3">
    <name type="scientific">Empedobacter falsenii</name>
    <dbReference type="NCBI Taxonomy" id="343874"/>
    <lineage>
        <taxon>Bacteria</taxon>
        <taxon>Pseudomonadati</taxon>
        <taxon>Bacteroidota</taxon>
        <taxon>Flavobacteriia</taxon>
        <taxon>Flavobacteriales</taxon>
        <taxon>Weeksellaceae</taxon>
        <taxon>Empedobacter</taxon>
    </lineage>
</organism>
<evidence type="ECO:0000313" key="2">
    <source>
        <dbReference type="EMBL" id="WIH96774.1"/>
    </source>
</evidence>
<accession>A0ABY8V926</accession>
<protein>
    <recommendedName>
        <fullName evidence="4">DNA polymerase III subunits gamma and tau</fullName>
    </recommendedName>
</protein>
<keyword evidence="3" id="KW-1185">Reference proteome</keyword>
<dbReference type="RefSeq" id="WP_284583224.1">
    <property type="nucleotide sequence ID" value="NZ_CP106831.1"/>
</dbReference>